<feature type="transmembrane region" description="Helical" evidence="1">
    <location>
        <begin position="283"/>
        <end position="301"/>
    </location>
</feature>
<reference evidence="2 3" key="1">
    <citation type="submission" date="2020-04" db="EMBL/GenBank/DDBJ databases">
        <authorList>
            <person name="Laetsch R D."/>
            <person name="Stevens L."/>
            <person name="Kumar S."/>
            <person name="Blaxter L. M."/>
        </authorList>
    </citation>
    <scope>NUCLEOTIDE SEQUENCE [LARGE SCALE GENOMIC DNA]</scope>
</reference>
<feature type="transmembrane region" description="Helical" evidence="1">
    <location>
        <begin position="38"/>
        <end position="55"/>
    </location>
</feature>
<organism evidence="2 3">
    <name type="scientific">Caenorhabditis bovis</name>
    <dbReference type="NCBI Taxonomy" id="2654633"/>
    <lineage>
        <taxon>Eukaryota</taxon>
        <taxon>Metazoa</taxon>
        <taxon>Ecdysozoa</taxon>
        <taxon>Nematoda</taxon>
        <taxon>Chromadorea</taxon>
        <taxon>Rhabditida</taxon>
        <taxon>Rhabditina</taxon>
        <taxon>Rhabditomorpha</taxon>
        <taxon>Rhabditoidea</taxon>
        <taxon>Rhabditidae</taxon>
        <taxon>Peloderinae</taxon>
        <taxon>Caenorhabditis</taxon>
    </lineage>
</organism>
<evidence type="ECO:0000313" key="2">
    <source>
        <dbReference type="EMBL" id="CAB3409226.1"/>
    </source>
</evidence>
<dbReference type="EMBL" id="CADEPM010000008">
    <property type="protein sequence ID" value="CAB3409226.1"/>
    <property type="molecule type" value="Genomic_DNA"/>
</dbReference>
<dbReference type="OrthoDB" id="5778517at2759"/>
<dbReference type="Proteomes" id="UP000494206">
    <property type="component" value="Unassembled WGS sequence"/>
</dbReference>
<keyword evidence="1" id="KW-1133">Transmembrane helix</keyword>
<feature type="transmembrane region" description="Helical" evidence="1">
    <location>
        <begin position="247"/>
        <end position="263"/>
    </location>
</feature>
<proteinExistence type="predicted"/>
<accession>A0A8S1F662</accession>
<keyword evidence="1" id="KW-0472">Membrane</keyword>
<feature type="transmembrane region" description="Helical" evidence="1">
    <location>
        <begin position="149"/>
        <end position="172"/>
    </location>
</feature>
<keyword evidence="1" id="KW-0812">Transmembrane</keyword>
<gene>
    <name evidence="2" type="ORF">CBOVIS_LOCUS10906</name>
</gene>
<evidence type="ECO:0000313" key="3">
    <source>
        <dbReference type="Proteomes" id="UP000494206"/>
    </source>
</evidence>
<keyword evidence="3" id="KW-1185">Reference proteome</keyword>
<comment type="caution">
    <text evidence="2">The sequence shown here is derived from an EMBL/GenBank/DDBJ whole genome shotgun (WGS) entry which is preliminary data.</text>
</comment>
<protein>
    <submittedName>
        <fullName evidence="2">Uncharacterized protein</fullName>
    </submittedName>
</protein>
<feature type="transmembrane region" description="Helical" evidence="1">
    <location>
        <begin position="215"/>
        <end position="235"/>
    </location>
</feature>
<feature type="transmembrane region" description="Helical" evidence="1">
    <location>
        <begin position="184"/>
        <end position="203"/>
    </location>
</feature>
<sequence>MSRHILILYLSDEEAMMSEQSDESTYLVLDMRRVSRQFLIYTTILVAVALYYSALPHYLDESMHSNQTNYVIENYKTRENGSMYFEFVDNDGNYQYGELGDWFRKLLDGKYRFSYGNSFFNYCVERTVPNNEWMTSIFRSMNHIVVAQVLFRAAVLLNLTVSLFECVVVKNLPRTSCSNTFQRFFGLPLILLEFTQKLALFYLTCLHYQQDAKLIFLSRASICILTVSTILKLLVCAMEQTSQKWQIGCLALSAGVVMSHNVVVADVDDFLETPYCDSMATPIVVYAQLIYFLALLVAAYLRTNRFENLEMVTKCTYAEMDHRRQHCAN</sequence>
<evidence type="ECO:0000256" key="1">
    <source>
        <dbReference type="SAM" id="Phobius"/>
    </source>
</evidence>
<name>A0A8S1F662_9PELO</name>
<dbReference type="AlphaFoldDB" id="A0A8S1F662"/>